<proteinExistence type="predicted"/>
<name>A0A329TN62_9FIRM</name>
<evidence type="ECO:0000313" key="3">
    <source>
        <dbReference type="Proteomes" id="UP000251634"/>
    </source>
</evidence>
<reference evidence="2 3" key="1">
    <citation type="submission" date="2018-02" db="EMBL/GenBank/DDBJ databases">
        <title>Complete genome sequencing of Faecalibacterium prausnitzii strains isolated from the human gut.</title>
        <authorList>
            <person name="Fitzgerald B.C."/>
            <person name="Shkoporov A.N."/>
            <person name="Ross P.R."/>
            <person name="Hill C."/>
        </authorList>
    </citation>
    <scope>NUCLEOTIDE SEQUENCE [LARGE SCALE GENOMIC DNA]</scope>
    <source>
        <strain evidence="2 3">APC942/8-14-2</strain>
    </source>
</reference>
<dbReference type="Proteomes" id="UP000251634">
    <property type="component" value="Unassembled WGS sequence"/>
</dbReference>
<dbReference type="AlphaFoldDB" id="A0A329TN62"/>
<protein>
    <submittedName>
        <fullName evidence="2">Uncharacterized protein</fullName>
    </submittedName>
</protein>
<organism evidence="2 3">
    <name type="scientific">Faecalibacterium prausnitzii</name>
    <dbReference type="NCBI Taxonomy" id="853"/>
    <lineage>
        <taxon>Bacteria</taxon>
        <taxon>Bacillati</taxon>
        <taxon>Bacillota</taxon>
        <taxon>Clostridia</taxon>
        <taxon>Eubacteriales</taxon>
        <taxon>Oscillospiraceae</taxon>
        <taxon>Faecalibacterium</taxon>
    </lineage>
</organism>
<accession>A0A329TN62</accession>
<gene>
    <name evidence="2" type="ORF">C4N25_07560</name>
</gene>
<keyword evidence="1" id="KW-0472">Membrane</keyword>
<sequence>MKERIRRHWERNKWIYLWAGISILFAIIVQCLFSKSASSEIFHAKWGAGDILTYASTVALGLLAVWQNQKIKEESDRNQLYQNLLAAKNSDDAIVTRIIDDKTQRVQRIRSEFIEFEHLCNTGTIASICTCTDSKGIMITRLCEHRLKLISLQELLIADLSGNVGVDGSKVIPLIKKLTRLANEQITGYTGGIDTQENHSDIYQKVYVQYIDERTQYLLFCEGLIGSILYDGLSLTDLREIAKKSIQEIVEDKNVKQTSPSNPQPDSPEH</sequence>
<keyword evidence="1" id="KW-1133">Transmembrane helix</keyword>
<feature type="transmembrane region" description="Helical" evidence="1">
    <location>
        <begin position="15"/>
        <end position="34"/>
    </location>
</feature>
<feature type="transmembrane region" description="Helical" evidence="1">
    <location>
        <begin position="46"/>
        <end position="66"/>
    </location>
</feature>
<evidence type="ECO:0000256" key="1">
    <source>
        <dbReference type="SAM" id="Phobius"/>
    </source>
</evidence>
<evidence type="ECO:0000313" key="2">
    <source>
        <dbReference type="EMBL" id="RAW50036.1"/>
    </source>
</evidence>
<dbReference type="EMBL" id="PRKZ01000004">
    <property type="protein sequence ID" value="RAW50036.1"/>
    <property type="molecule type" value="Genomic_DNA"/>
</dbReference>
<keyword evidence="1" id="KW-0812">Transmembrane</keyword>
<comment type="caution">
    <text evidence="2">The sequence shown here is derived from an EMBL/GenBank/DDBJ whole genome shotgun (WGS) entry which is preliminary data.</text>
</comment>